<keyword evidence="3" id="KW-0863">Zinc-finger</keyword>
<proteinExistence type="predicted"/>
<organism evidence="6 7">
    <name type="scientific">Alternaria alternata</name>
    <name type="common">Alternaria rot fungus</name>
    <name type="synonym">Torula alternata</name>
    <dbReference type="NCBI Taxonomy" id="5599"/>
    <lineage>
        <taxon>Eukaryota</taxon>
        <taxon>Fungi</taxon>
        <taxon>Dikarya</taxon>
        <taxon>Ascomycota</taxon>
        <taxon>Pezizomycotina</taxon>
        <taxon>Dothideomycetes</taxon>
        <taxon>Pleosporomycetidae</taxon>
        <taxon>Pleosporales</taxon>
        <taxon>Pleosporineae</taxon>
        <taxon>Pleosporaceae</taxon>
        <taxon>Alternaria</taxon>
        <taxon>Alternaria sect. Alternaria</taxon>
        <taxon>Alternaria alternata complex</taxon>
    </lineage>
</organism>
<dbReference type="PANTHER" id="PTHR46481">
    <property type="entry name" value="ZINC FINGER BED DOMAIN-CONTAINING PROTEIN 4"/>
    <property type="match status" value="1"/>
</dbReference>
<evidence type="ECO:0000256" key="3">
    <source>
        <dbReference type="ARBA" id="ARBA00022771"/>
    </source>
</evidence>
<dbReference type="EMBL" id="PDXD01000023">
    <property type="protein sequence ID" value="RYN73040.1"/>
    <property type="molecule type" value="Genomic_DNA"/>
</dbReference>
<reference evidence="7" key="1">
    <citation type="journal article" date="2019" name="bioRxiv">
        <title>Genomics, evolutionary history and diagnostics of the Alternaria alternata species group including apple and Asian pear pathotypes.</title>
        <authorList>
            <person name="Armitage A.D."/>
            <person name="Cockerton H.M."/>
            <person name="Sreenivasaprasad S."/>
            <person name="Woodhall J.W."/>
            <person name="Lane C.R."/>
            <person name="Harrison R.J."/>
            <person name="Clarkson J.P."/>
        </authorList>
    </citation>
    <scope>NUCLEOTIDE SEQUENCE [LARGE SCALE GENOMIC DNA]</scope>
    <source>
        <strain evidence="7">FERA 1177</strain>
    </source>
</reference>
<dbReference type="GO" id="GO:0005634">
    <property type="term" value="C:nucleus"/>
    <property type="evidence" value="ECO:0007669"/>
    <property type="project" value="UniProtKB-SubCell"/>
</dbReference>
<comment type="subcellular location">
    <subcellularLocation>
        <location evidence="1">Nucleus</location>
    </subcellularLocation>
</comment>
<evidence type="ECO:0000256" key="5">
    <source>
        <dbReference type="ARBA" id="ARBA00023242"/>
    </source>
</evidence>
<evidence type="ECO:0000313" key="6">
    <source>
        <dbReference type="EMBL" id="RYN73040.1"/>
    </source>
</evidence>
<keyword evidence="2" id="KW-0479">Metal-binding</keyword>
<evidence type="ECO:0000256" key="1">
    <source>
        <dbReference type="ARBA" id="ARBA00004123"/>
    </source>
</evidence>
<comment type="caution">
    <text evidence="6">The sequence shown here is derived from an EMBL/GenBank/DDBJ whole genome shotgun (WGS) entry which is preliminary data.</text>
</comment>
<keyword evidence="4" id="KW-0862">Zinc</keyword>
<dbReference type="InterPro" id="IPR012337">
    <property type="entry name" value="RNaseH-like_sf"/>
</dbReference>
<name>A0A4V1WR76_ALTAL</name>
<keyword evidence="5" id="KW-0539">Nucleus</keyword>
<evidence type="ECO:0000256" key="4">
    <source>
        <dbReference type="ARBA" id="ARBA00022833"/>
    </source>
</evidence>
<dbReference type="Proteomes" id="UP000291422">
    <property type="component" value="Unassembled WGS sequence"/>
</dbReference>
<gene>
    <name evidence="6" type="ORF">AA0117_g8111</name>
</gene>
<dbReference type="InterPro" id="IPR052035">
    <property type="entry name" value="ZnF_BED_domain_contain"/>
</dbReference>
<protein>
    <submittedName>
        <fullName evidence="6">Uncharacterized protein</fullName>
    </submittedName>
</protein>
<evidence type="ECO:0000256" key="2">
    <source>
        <dbReference type="ARBA" id="ARBA00022723"/>
    </source>
</evidence>
<dbReference type="GO" id="GO:0008270">
    <property type="term" value="F:zinc ion binding"/>
    <property type="evidence" value="ECO:0007669"/>
    <property type="project" value="UniProtKB-KW"/>
</dbReference>
<sequence length="215" mass="23212">MRLFHAIQPQIVNALSSAASKIHISFNGWTTKGGARGFFGIVAHFATASGEIHDLPIALPQLNGAHTGEAIATAVVATLRAYGITSDTLGYFVLDNASNNDTTIAAVAREFGDFNLTQRRLRCGPHTINLIGQALLFGNNKDAYNNAAEHIDDEEAFIAAWRKHGALGTLLSVITYIKTLQQYALFTECLEASNNDLPAAARVKILRPIKPVVTR</sequence>
<evidence type="ECO:0000313" key="7">
    <source>
        <dbReference type="Proteomes" id="UP000291422"/>
    </source>
</evidence>
<dbReference type="PANTHER" id="PTHR46481:SF10">
    <property type="entry name" value="ZINC FINGER BED DOMAIN-CONTAINING PROTEIN 39"/>
    <property type="match status" value="1"/>
</dbReference>
<dbReference type="AlphaFoldDB" id="A0A4V1WR76"/>
<accession>A0A4V1WR76</accession>
<dbReference type="SUPFAM" id="SSF53098">
    <property type="entry name" value="Ribonuclease H-like"/>
    <property type="match status" value="1"/>
</dbReference>